<evidence type="ECO:0000313" key="3">
    <source>
        <dbReference type="Proteomes" id="UP000799424"/>
    </source>
</evidence>
<feature type="transmembrane region" description="Helical" evidence="1">
    <location>
        <begin position="167"/>
        <end position="192"/>
    </location>
</feature>
<protein>
    <recommendedName>
        <fullName evidence="4">MARVEL domain-containing protein</fullName>
    </recommendedName>
</protein>
<accession>A0A6A7A5Y3</accession>
<evidence type="ECO:0000313" key="2">
    <source>
        <dbReference type="EMBL" id="KAF2828087.1"/>
    </source>
</evidence>
<dbReference type="Proteomes" id="UP000799424">
    <property type="component" value="Unassembled WGS sequence"/>
</dbReference>
<evidence type="ECO:0000256" key="1">
    <source>
        <dbReference type="SAM" id="Phobius"/>
    </source>
</evidence>
<reference evidence="2" key="1">
    <citation type="journal article" date="2020" name="Stud. Mycol.">
        <title>101 Dothideomycetes genomes: a test case for predicting lifestyles and emergence of pathogens.</title>
        <authorList>
            <person name="Haridas S."/>
            <person name="Albert R."/>
            <person name="Binder M."/>
            <person name="Bloem J."/>
            <person name="Labutti K."/>
            <person name="Salamov A."/>
            <person name="Andreopoulos B."/>
            <person name="Baker S."/>
            <person name="Barry K."/>
            <person name="Bills G."/>
            <person name="Bluhm B."/>
            <person name="Cannon C."/>
            <person name="Castanera R."/>
            <person name="Culley D."/>
            <person name="Daum C."/>
            <person name="Ezra D."/>
            <person name="Gonzalez J."/>
            <person name="Henrissat B."/>
            <person name="Kuo A."/>
            <person name="Liang C."/>
            <person name="Lipzen A."/>
            <person name="Lutzoni F."/>
            <person name="Magnuson J."/>
            <person name="Mondo S."/>
            <person name="Nolan M."/>
            <person name="Ohm R."/>
            <person name="Pangilinan J."/>
            <person name="Park H.-J."/>
            <person name="Ramirez L."/>
            <person name="Alfaro M."/>
            <person name="Sun H."/>
            <person name="Tritt A."/>
            <person name="Yoshinaga Y."/>
            <person name="Zwiers L.-H."/>
            <person name="Turgeon B."/>
            <person name="Goodwin S."/>
            <person name="Spatafora J."/>
            <person name="Crous P."/>
            <person name="Grigoriev I."/>
        </authorList>
    </citation>
    <scope>NUCLEOTIDE SEQUENCE</scope>
    <source>
        <strain evidence="2">CBS 113818</strain>
    </source>
</reference>
<dbReference type="AlphaFoldDB" id="A0A6A7A5Y3"/>
<sequence>MKINPAPLHLAQTIITGLVIVFSIAILGTSAHTLDVYKKQQSTNPWWMTMWPEHFDTQGTKALLASAVVTFVLSAVFLVLSLIPKLALRQKYTLRALISLGTILPCFLLTLITVVWAHILNRNTPERDTIQTWTCRYKNDRAVPQDMSVPDRLSNSNFKGLCQESKFALYGTLIVFLLLGISMVVTMVTWLADKWAARQQRKEAEMGNVPS</sequence>
<keyword evidence="1" id="KW-1133">Transmembrane helix</keyword>
<feature type="transmembrane region" description="Helical" evidence="1">
    <location>
        <begin position="96"/>
        <end position="119"/>
    </location>
</feature>
<proteinExistence type="predicted"/>
<gene>
    <name evidence="2" type="ORF">CC86DRAFT_204074</name>
</gene>
<feature type="transmembrane region" description="Helical" evidence="1">
    <location>
        <begin position="7"/>
        <end position="28"/>
    </location>
</feature>
<evidence type="ECO:0008006" key="4">
    <source>
        <dbReference type="Google" id="ProtNLM"/>
    </source>
</evidence>
<organism evidence="2 3">
    <name type="scientific">Ophiobolus disseminans</name>
    <dbReference type="NCBI Taxonomy" id="1469910"/>
    <lineage>
        <taxon>Eukaryota</taxon>
        <taxon>Fungi</taxon>
        <taxon>Dikarya</taxon>
        <taxon>Ascomycota</taxon>
        <taxon>Pezizomycotina</taxon>
        <taxon>Dothideomycetes</taxon>
        <taxon>Pleosporomycetidae</taxon>
        <taxon>Pleosporales</taxon>
        <taxon>Pleosporineae</taxon>
        <taxon>Phaeosphaeriaceae</taxon>
        <taxon>Ophiobolus</taxon>
    </lineage>
</organism>
<keyword evidence="3" id="KW-1185">Reference proteome</keyword>
<dbReference type="EMBL" id="MU006223">
    <property type="protein sequence ID" value="KAF2828087.1"/>
    <property type="molecule type" value="Genomic_DNA"/>
</dbReference>
<name>A0A6A7A5Y3_9PLEO</name>
<keyword evidence="1" id="KW-0812">Transmembrane</keyword>
<keyword evidence="1" id="KW-0472">Membrane</keyword>
<feature type="transmembrane region" description="Helical" evidence="1">
    <location>
        <begin position="62"/>
        <end position="84"/>
    </location>
</feature>
<dbReference type="OrthoDB" id="3890746at2759"/>